<dbReference type="Ensembl" id="ENSMCST00000021977.1">
    <property type="protein sequence ID" value="ENSMCSP00000021429.1"/>
    <property type="gene ID" value="ENSMCSG00000014972.1"/>
</dbReference>
<evidence type="ECO:0000313" key="1">
    <source>
        <dbReference type="Ensembl" id="ENSMCSP00000021429.1"/>
    </source>
</evidence>
<dbReference type="AlphaFoldDB" id="A0A8C5UFY6"/>
<sequence length="127" mass="13992">MGSPRDYLLISLHNLQVVMWYREARIKIPKVTKSQKVWVGRDLKDDPVPTPALSRDTSHCPRLLPAPMSSLALGTARDPGAATASLGTLCQGLQQKSMLTMAKSNSDSEFELKVIKTPVCINHRPLV</sequence>
<dbReference type="OrthoDB" id="10258914at2759"/>
<evidence type="ECO:0000313" key="2">
    <source>
        <dbReference type="Proteomes" id="UP000694560"/>
    </source>
</evidence>
<proteinExistence type="predicted"/>
<reference evidence="1" key="2">
    <citation type="submission" date="2025-09" db="UniProtKB">
        <authorList>
            <consortium name="Ensembl"/>
        </authorList>
    </citation>
    <scope>IDENTIFICATION</scope>
</reference>
<protein>
    <submittedName>
        <fullName evidence="1">Uncharacterized protein</fullName>
    </submittedName>
</protein>
<keyword evidence="2" id="KW-1185">Reference proteome</keyword>
<name>A0A8C5UFY6_9PASS</name>
<reference evidence="1" key="1">
    <citation type="submission" date="2025-08" db="UniProtKB">
        <authorList>
            <consortium name="Ensembl"/>
        </authorList>
    </citation>
    <scope>IDENTIFICATION</scope>
</reference>
<organism evidence="1 2">
    <name type="scientific">Malurus cyaneus samueli</name>
    <dbReference type="NCBI Taxonomy" id="2593467"/>
    <lineage>
        <taxon>Eukaryota</taxon>
        <taxon>Metazoa</taxon>
        <taxon>Chordata</taxon>
        <taxon>Craniata</taxon>
        <taxon>Vertebrata</taxon>
        <taxon>Euteleostomi</taxon>
        <taxon>Archelosauria</taxon>
        <taxon>Archosauria</taxon>
        <taxon>Dinosauria</taxon>
        <taxon>Saurischia</taxon>
        <taxon>Theropoda</taxon>
        <taxon>Coelurosauria</taxon>
        <taxon>Aves</taxon>
        <taxon>Neognathae</taxon>
        <taxon>Neoaves</taxon>
        <taxon>Telluraves</taxon>
        <taxon>Australaves</taxon>
        <taxon>Passeriformes</taxon>
        <taxon>Meliphagoidea</taxon>
        <taxon>Maluridae</taxon>
        <taxon>Malurus</taxon>
    </lineage>
</organism>
<accession>A0A8C5UFY6</accession>
<dbReference type="Proteomes" id="UP000694560">
    <property type="component" value="Unplaced"/>
</dbReference>